<dbReference type="SUPFAM" id="SSF54197">
    <property type="entry name" value="HIT-like"/>
    <property type="match status" value="1"/>
</dbReference>
<dbReference type="PROSITE" id="PS51084">
    <property type="entry name" value="HIT_2"/>
    <property type="match status" value="1"/>
</dbReference>
<dbReference type="Pfam" id="PF01230">
    <property type="entry name" value="HIT"/>
    <property type="match status" value="1"/>
</dbReference>
<dbReference type="PANTHER" id="PTHR46648:SF1">
    <property type="entry name" value="ADENOSINE 5'-MONOPHOSPHORAMIDASE HNT1"/>
    <property type="match status" value="1"/>
</dbReference>
<dbReference type="GO" id="GO:0016787">
    <property type="term" value="F:hydrolase activity"/>
    <property type="evidence" value="ECO:0007669"/>
    <property type="project" value="UniProtKB-KW"/>
</dbReference>
<feature type="active site" description="Tele-AMP-histidine intermediate" evidence="1">
    <location>
        <position position="114"/>
    </location>
</feature>
<gene>
    <name evidence="5" type="ORF">A3C20_04920</name>
</gene>
<feature type="short sequence motif" description="Histidine triad motif" evidence="2 3">
    <location>
        <begin position="112"/>
        <end position="116"/>
    </location>
</feature>
<comment type="caution">
    <text evidence="5">The sequence shown here is derived from an EMBL/GenBank/DDBJ whole genome shotgun (WGS) entry which is preliminary data.</text>
</comment>
<dbReference type="PANTHER" id="PTHR46648">
    <property type="entry name" value="HIT FAMILY PROTEIN 1"/>
    <property type="match status" value="1"/>
</dbReference>
<dbReference type="InterPro" id="IPR011146">
    <property type="entry name" value="HIT-like"/>
</dbReference>
<accession>A0A1F6E684</accession>
<keyword evidence="5" id="KW-0378">Hydrolase</keyword>
<dbReference type="EMBL" id="MFLL01000022">
    <property type="protein sequence ID" value="OGG69060.1"/>
    <property type="molecule type" value="Genomic_DNA"/>
</dbReference>
<proteinExistence type="predicted"/>
<reference evidence="5 6" key="1">
    <citation type="journal article" date="2016" name="Nat. Commun.">
        <title>Thousands of microbial genomes shed light on interconnected biogeochemical processes in an aquifer system.</title>
        <authorList>
            <person name="Anantharaman K."/>
            <person name="Brown C.T."/>
            <person name="Hug L.A."/>
            <person name="Sharon I."/>
            <person name="Castelle C.J."/>
            <person name="Probst A.J."/>
            <person name="Thomas B.C."/>
            <person name="Singh A."/>
            <person name="Wilkins M.J."/>
            <person name="Karaoz U."/>
            <person name="Brodie E.L."/>
            <person name="Williams K.H."/>
            <person name="Hubbard S.S."/>
            <person name="Banfield J.F."/>
        </authorList>
    </citation>
    <scope>NUCLEOTIDE SEQUENCE [LARGE SCALE GENOMIC DNA]</scope>
</reference>
<organism evidence="5 6">
    <name type="scientific">Candidatus Kaiserbacteria bacterium RIFCSPHIGHO2_02_FULL_55_25</name>
    <dbReference type="NCBI Taxonomy" id="1798498"/>
    <lineage>
        <taxon>Bacteria</taxon>
        <taxon>Candidatus Kaiseribacteriota</taxon>
    </lineage>
</organism>
<dbReference type="Gene3D" id="3.30.428.10">
    <property type="entry name" value="HIT-like"/>
    <property type="match status" value="1"/>
</dbReference>
<dbReference type="GO" id="GO:0009117">
    <property type="term" value="P:nucleotide metabolic process"/>
    <property type="evidence" value="ECO:0007669"/>
    <property type="project" value="TreeGrafter"/>
</dbReference>
<dbReference type="Proteomes" id="UP000176914">
    <property type="component" value="Unassembled WGS sequence"/>
</dbReference>
<dbReference type="InterPro" id="IPR036265">
    <property type="entry name" value="HIT-like_sf"/>
</dbReference>
<feature type="domain" description="HIT" evidence="4">
    <location>
        <begin position="12"/>
        <end position="127"/>
    </location>
</feature>
<evidence type="ECO:0000313" key="5">
    <source>
        <dbReference type="EMBL" id="OGG69060.1"/>
    </source>
</evidence>
<evidence type="ECO:0000259" key="4">
    <source>
        <dbReference type="PROSITE" id="PS51084"/>
    </source>
</evidence>
<evidence type="ECO:0000256" key="3">
    <source>
        <dbReference type="PROSITE-ProRule" id="PRU00464"/>
    </source>
</evidence>
<evidence type="ECO:0000256" key="2">
    <source>
        <dbReference type="PIRSR" id="PIRSR601310-3"/>
    </source>
</evidence>
<sequence length="154" mass="18179">MYNHSPENYICPLCQIARGETTEKGNQELSVIWRDKSVTVFIAGKWWRSNPGHVIVIPNEHIENIYDIPEEMGHIIFDTSKRVAIALKETYKCDGVSTRQHNEPAGNQDVWHFHLHVFPRYTGDKLYLNHEDTYWPSQDEKQLYVDRLKSYFDK</sequence>
<dbReference type="AlphaFoldDB" id="A0A1F6E684"/>
<evidence type="ECO:0000256" key="1">
    <source>
        <dbReference type="PIRSR" id="PIRSR601310-1"/>
    </source>
</evidence>
<name>A0A1F6E684_9BACT</name>
<evidence type="ECO:0000313" key="6">
    <source>
        <dbReference type="Proteomes" id="UP000176914"/>
    </source>
</evidence>
<protein>
    <submittedName>
        <fullName evidence="5">Diadenosine tetraphosphate hydrolase</fullName>
    </submittedName>
</protein>
<dbReference type="InterPro" id="IPR001310">
    <property type="entry name" value="Histidine_triad_HIT"/>
</dbReference>